<sequence>MKKKKIISQICIHVILVALTAICLLPFLSMISTSFMKVKGVLPNEPILFPNFPLYLENYVKAWTANHFQTYFFNTLYVSVVGLIVNLLISITMAYSFSRFQFPGKEPIFNLLLLTMMIPAQLAMISQYTILNGLKLIDTYKGIWLLWGGTCVAGNTFFYRGFFEAVPKELEESMYLDGATRFQTLLHCIIPLSKPAIATQAVLAFNGYWSNLFDILTFTKSTNKRTLSVALQLFRGQYTTNYGLMFAASVIVIIPIIVLFVIFQKQFMQQGITDGSIKG</sequence>
<keyword evidence="3" id="KW-1003">Cell membrane</keyword>
<feature type="transmembrane region" description="Helical" evidence="7">
    <location>
        <begin position="242"/>
        <end position="263"/>
    </location>
</feature>
<gene>
    <name evidence="9" type="primary">ycjP_1</name>
    <name evidence="10" type="synonym">ycjP_13</name>
    <name evidence="9" type="ORF">ERS852406_00415</name>
    <name evidence="10" type="ORF">ERS852498_02335</name>
</gene>
<keyword evidence="4 7" id="KW-0812">Transmembrane</keyword>
<protein>
    <submittedName>
        <fullName evidence="9">Inner membrane ABC transporter permease protein ycjP</fullName>
    </submittedName>
</protein>
<dbReference type="SUPFAM" id="SSF161098">
    <property type="entry name" value="MetI-like"/>
    <property type="match status" value="1"/>
</dbReference>
<dbReference type="Gene3D" id="1.10.3720.10">
    <property type="entry name" value="MetI-like"/>
    <property type="match status" value="1"/>
</dbReference>
<evidence type="ECO:0000256" key="6">
    <source>
        <dbReference type="ARBA" id="ARBA00023136"/>
    </source>
</evidence>
<evidence type="ECO:0000256" key="3">
    <source>
        <dbReference type="ARBA" id="ARBA00022475"/>
    </source>
</evidence>
<dbReference type="InterPro" id="IPR000515">
    <property type="entry name" value="MetI-like"/>
</dbReference>
<dbReference type="CDD" id="cd06261">
    <property type="entry name" value="TM_PBP2"/>
    <property type="match status" value="1"/>
</dbReference>
<comment type="subcellular location">
    <subcellularLocation>
        <location evidence="1 7">Cell membrane</location>
        <topology evidence="1 7">Multi-pass membrane protein</topology>
    </subcellularLocation>
</comment>
<dbReference type="Pfam" id="PF00528">
    <property type="entry name" value="BPD_transp_1"/>
    <property type="match status" value="1"/>
</dbReference>
<feature type="transmembrane region" description="Helical" evidence="7">
    <location>
        <begin position="142"/>
        <end position="163"/>
    </location>
</feature>
<dbReference type="EMBL" id="CYYV01000002">
    <property type="protein sequence ID" value="CUN59435.1"/>
    <property type="molecule type" value="Genomic_DNA"/>
</dbReference>
<evidence type="ECO:0000313" key="12">
    <source>
        <dbReference type="Proteomes" id="UP000095709"/>
    </source>
</evidence>
<reference evidence="11 12" key="1">
    <citation type="submission" date="2015-09" db="EMBL/GenBank/DDBJ databases">
        <authorList>
            <consortium name="Pathogen Informatics"/>
        </authorList>
    </citation>
    <scope>NUCLEOTIDE SEQUENCE [LARGE SCALE GENOMIC DNA]</scope>
    <source>
        <strain evidence="9 11">2789STDY5608849</strain>
        <strain evidence="10 12">2789STDY5834885</strain>
    </source>
</reference>
<dbReference type="PROSITE" id="PS50928">
    <property type="entry name" value="ABC_TM1"/>
    <property type="match status" value="1"/>
</dbReference>
<feature type="transmembrane region" description="Helical" evidence="7">
    <location>
        <begin position="109"/>
        <end position="130"/>
    </location>
</feature>
<comment type="similarity">
    <text evidence="7">Belongs to the binding-protein-dependent transport system permease family.</text>
</comment>
<dbReference type="Proteomes" id="UP000095706">
    <property type="component" value="Unassembled WGS sequence"/>
</dbReference>
<dbReference type="Proteomes" id="UP000095709">
    <property type="component" value="Unassembled WGS sequence"/>
</dbReference>
<dbReference type="PANTHER" id="PTHR43744">
    <property type="entry name" value="ABC TRANSPORTER PERMEASE PROTEIN MG189-RELATED-RELATED"/>
    <property type="match status" value="1"/>
</dbReference>
<dbReference type="InterPro" id="IPR035906">
    <property type="entry name" value="MetI-like_sf"/>
</dbReference>
<feature type="transmembrane region" description="Helical" evidence="7">
    <location>
        <begin position="184"/>
        <end position="209"/>
    </location>
</feature>
<name>A0A173Y8W5_9FIRM</name>
<evidence type="ECO:0000256" key="2">
    <source>
        <dbReference type="ARBA" id="ARBA00022448"/>
    </source>
</evidence>
<keyword evidence="6 7" id="KW-0472">Membrane</keyword>
<dbReference type="AlphaFoldDB" id="A0A173Y8W5"/>
<feature type="transmembrane region" description="Helical" evidence="7">
    <location>
        <begin position="76"/>
        <end position="97"/>
    </location>
</feature>
<evidence type="ECO:0000256" key="1">
    <source>
        <dbReference type="ARBA" id="ARBA00004651"/>
    </source>
</evidence>
<evidence type="ECO:0000313" key="10">
    <source>
        <dbReference type="EMBL" id="CUP59129.1"/>
    </source>
</evidence>
<dbReference type="GO" id="GO:0055085">
    <property type="term" value="P:transmembrane transport"/>
    <property type="evidence" value="ECO:0007669"/>
    <property type="project" value="InterPro"/>
</dbReference>
<proteinExistence type="inferred from homology"/>
<dbReference type="RefSeq" id="WP_055226148.1">
    <property type="nucleotide sequence ID" value="NZ_CYYV01000002.1"/>
</dbReference>
<keyword evidence="5 7" id="KW-1133">Transmembrane helix</keyword>
<accession>A0A173Y8W5</accession>
<organism evidence="9 11">
    <name type="scientific">Fusicatenibacter saccharivorans</name>
    <dbReference type="NCBI Taxonomy" id="1150298"/>
    <lineage>
        <taxon>Bacteria</taxon>
        <taxon>Bacillati</taxon>
        <taxon>Bacillota</taxon>
        <taxon>Clostridia</taxon>
        <taxon>Lachnospirales</taxon>
        <taxon>Lachnospiraceae</taxon>
        <taxon>Fusicatenibacter</taxon>
    </lineage>
</organism>
<dbReference type="EMBL" id="CZAL01000012">
    <property type="protein sequence ID" value="CUP59129.1"/>
    <property type="molecule type" value="Genomic_DNA"/>
</dbReference>
<dbReference type="GO" id="GO:0005886">
    <property type="term" value="C:plasma membrane"/>
    <property type="evidence" value="ECO:0007669"/>
    <property type="project" value="UniProtKB-SubCell"/>
</dbReference>
<evidence type="ECO:0000259" key="8">
    <source>
        <dbReference type="PROSITE" id="PS50928"/>
    </source>
</evidence>
<evidence type="ECO:0000313" key="11">
    <source>
        <dbReference type="Proteomes" id="UP000095706"/>
    </source>
</evidence>
<evidence type="ECO:0000313" key="9">
    <source>
        <dbReference type="EMBL" id="CUN59435.1"/>
    </source>
</evidence>
<feature type="domain" description="ABC transmembrane type-1" evidence="8">
    <location>
        <begin position="72"/>
        <end position="263"/>
    </location>
</feature>
<evidence type="ECO:0000256" key="4">
    <source>
        <dbReference type="ARBA" id="ARBA00022692"/>
    </source>
</evidence>
<dbReference type="PANTHER" id="PTHR43744:SF12">
    <property type="entry name" value="ABC TRANSPORTER PERMEASE PROTEIN MG189-RELATED"/>
    <property type="match status" value="1"/>
</dbReference>
<evidence type="ECO:0000256" key="7">
    <source>
        <dbReference type="RuleBase" id="RU363032"/>
    </source>
</evidence>
<evidence type="ECO:0000256" key="5">
    <source>
        <dbReference type="ARBA" id="ARBA00022989"/>
    </source>
</evidence>
<feature type="transmembrane region" description="Helical" evidence="7">
    <location>
        <begin position="12"/>
        <end position="36"/>
    </location>
</feature>
<keyword evidence="2 7" id="KW-0813">Transport</keyword>